<reference evidence="8" key="2">
    <citation type="submission" date="2021-04" db="EMBL/GenBank/DDBJ databases">
        <title>Novel species in family Eggerthellaceae.</title>
        <authorList>
            <person name="Zhang G."/>
        </authorList>
    </citation>
    <scope>NUCLEOTIDE SEQUENCE</scope>
    <source>
        <strain evidence="8">Zg-886</strain>
    </source>
</reference>
<keyword evidence="3" id="KW-0133">Cell shape</keyword>
<dbReference type="PANTHER" id="PTHR34138">
    <property type="entry name" value="CELL SHAPE-DETERMINING PROTEIN MREC"/>
    <property type="match status" value="1"/>
</dbReference>
<reference evidence="7 9" key="1">
    <citation type="submission" date="2019-11" db="EMBL/GenBank/DDBJ databases">
        <title>Eggerthellaceae novel genus isolated from the rectal contents of marmort.</title>
        <authorList>
            <person name="Zhang G."/>
        </authorList>
    </citation>
    <scope>NUCLEOTIDE SEQUENCE [LARGE SCALE GENOMIC DNA]</scope>
    <source>
        <strain evidence="9">zg-886</strain>
        <strain evidence="7">Zg-886</strain>
    </source>
</reference>
<feature type="compositionally biased region" description="Gly residues" evidence="5">
    <location>
        <begin position="297"/>
        <end position="316"/>
    </location>
</feature>
<evidence type="ECO:0000256" key="1">
    <source>
        <dbReference type="ARBA" id="ARBA00009369"/>
    </source>
</evidence>
<evidence type="ECO:0000256" key="3">
    <source>
        <dbReference type="ARBA" id="ARBA00022960"/>
    </source>
</evidence>
<organism evidence="8 10">
    <name type="scientific">Xiamenia xianingshaonis</name>
    <dbReference type="NCBI Taxonomy" id="2682776"/>
    <lineage>
        <taxon>Bacteria</taxon>
        <taxon>Bacillati</taxon>
        <taxon>Actinomycetota</taxon>
        <taxon>Coriobacteriia</taxon>
        <taxon>Eggerthellales</taxon>
        <taxon>Eggerthellaceae</taxon>
        <taxon>Xiamenia</taxon>
    </lineage>
</organism>
<dbReference type="EMBL" id="CP072829">
    <property type="protein sequence ID" value="QTU84813.1"/>
    <property type="molecule type" value="Genomic_DNA"/>
</dbReference>
<protein>
    <recommendedName>
        <fullName evidence="2">Cell shape-determining protein MreC</fullName>
    </recommendedName>
    <alternativeName>
        <fullName evidence="4">Cell shape protein MreC</fullName>
    </alternativeName>
</protein>
<dbReference type="AlphaFoldDB" id="A0A9E6MR15"/>
<dbReference type="InterPro" id="IPR007221">
    <property type="entry name" value="MreC"/>
</dbReference>
<dbReference type="Proteomes" id="UP000671910">
    <property type="component" value="Chromosome"/>
</dbReference>
<dbReference type="PANTHER" id="PTHR34138:SF1">
    <property type="entry name" value="CELL SHAPE-DETERMINING PROTEIN MREC"/>
    <property type="match status" value="1"/>
</dbReference>
<dbReference type="GO" id="GO:0005886">
    <property type="term" value="C:plasma membrane"/>
    <property type="evidence" value="ECO:0007669"/>
    <property type="project" value="TreeGrafter"/>
</dbReference>
<dbReference type="Gene3D" id="2.40.10.350">
    <property type="entry name" value="Rod shape-determining protein MreC, domain 2"/>
    <property type="match status" value="1"/>
</dbReference>
<dbReference type="InterPro" id="IPR055342">
    <property type="entry name" value="MreC_beta-barrel_core"/>
</dbReference>
<evidence type="ECO:0000256" key="2">
    <source>
        <dbReference type="ARBA" id="ARBA00013855"/>
    </source>
</evidence>
<dbReference type="Proteomes" id="UP000636394">
    <property type="component" value="Unassembled WGS sequence"/>
</dbReference>
<dbReference type="InterPro" id="IPR042175">
    <property type="entry name" value="Cell/Rod_MreC_2"/>
</dbReference>
<dbReference type="RefSeq" id="WP_166339555.1">
    <property type="nucleotide sequence ID" value="NZ_CP072829.1"/>
</dbReference>
<feature type="region of interest" description="Disordered" evidence="5">
    <location>
        <begin position="284"/>
        <end position="358"/>
    </location>
</feature>
<dbReference type="GO" id="GO:0008360">
    <property type="term" value="P:regulation of cell shape"/>
    <property type="evidence" value="ECO:0007669"/>
    <property type="project" value="UniProtKB-KW"/>
</dbReference>
<evidence type="ECO:0000313" key="7">
    <source>
        <dbReference type="EMBL" id="NHM14331.1"/>
    </source>
</evidence>
<keyword evidence="9" id="KW-1185">Reference proteome</keyword>
<evidence type="ECO:0000313" key="10">
    <source>
        <dbReference type="Proteomes" id="UP000671910"/>
    </source>
</evidence>
<dbReference type="NCBIfam" id="TIGR00219">
    <property type="entry name" value="mreC"/>
    <property type="match status" value="1"/>
</dbReference>
<feature type="compositionally biased region" description="Low complexity" evidence="5">
    <location>
        <begin position="320"/>
        <end position="343"/>
    </location>
</feature>
<evidence type="ECO:0000313" key="9">
    <source>
        <dbReference type="Proteomes" id="UP000636394"/>
    </source>
</evidence>
<evidence type="ECO:0000256" key="5">
    <source>
        <dbReference type="SAM" id="MobiDB-lite"/>
    </source>
</evidence>
<evidence type="ECO:0000313" key="8">
    <source>
        <dbReference type="EMBL" id="QTU84813.1"/>
    </source>
</evidence>
<feature type="domain" description="Rod shape-determining protein MreC beta-barrel core" evidence="6">
    <location>
        <begin position="129"/>
        <end position="274"/>
    </location>
</feature>
<dbReference type="EMBL" id="WPCR01000007">
    <property type="protein sequence ID" value="NHM14331.1"/>
    <property type="molecule type" value="Genomic_DNA"/>
</dbReference>
<sequence>MALNFQQRTSTFVRRALLGALVVVSIVLLTVYAREGDDGFLHQVQGTVSGVVAPIEMAGGAVAQVGDDAATAVEDATADASTLSELREYNAQLIEQYAQGEEYRQEAERLRGLLDLKDAYKIDGVGARVIGRSTQAWSQTITIDKGAAAGVDSGQTVMGPTGVVGQVVGTTDNTATVRLLSDPQSGAAAIVQSSRAEGIVRGSLDGLLYLEDVAADAEVAVGDVVLTSGLGGSYTKGLLIGTVVKVSDASGGVTRQIVVSANDEASLLEEVLVVFSAKGSSIASSADEDANASDTGAGDGTGAGEGGDEAGQGGAEGGDETQVPDAATDSGAAAPDAGAESGTDGLADDSGTYGGVAA</sequence>
<accession>A0A9E6MR15</accession>
<name>A0A9E6MR15_9ACTN</name>
<evidence type="ECO:0000259" key="6">
    <source>
        <dbReference type="Pfam" id="PF04085"/>
    </source>
</evidence>
<dbReference type="Pfam" id="PF04085">
    <property type="entry name" value="MreC"/>
    <property type="match status" value="1"/>
</dbReference>
<gene>
    <name evidence="8" type="primary">mreC</name>
    <name evidence="7" type="ORF">GMI68_06065</name>
    <name evidence="8" type="ORF">J7S26_02545</name>
</gene>
<dbReference type="InterPro" id="IPR042177">
    <property type="entry name" value="Cell/Rod_1"/>
</dbReference>
<dbReference type="KEGG" id="ebz:J7S26_02545"/>
<proteinExistence type="inferred from homology"/>
<dbReference type="Gene3D" id="2.40.10.340">
    <property type="entry name" value="Rod shape-determining protein MreC, domain 1"/>
    <property type="match status" value="1"/>
</dbReference>
<comment type="similarity">
    <text evidence="1">Belongs to the MreC family.</text>
</comment>
<evidence type="ECO:0000256" key="4">
    <source>
        <dbReference type="ARBA" id="ARBA00032089"/>
    </source>
</evidence>